<comment type="catalytic activity">
    <reaction evidence="5">
        <text>(sulfur carrier)-H + L-cysteine = (sulfur carrier)-SH + L-alanine</text>
        <dbReference type="Rhea" id="RHEA:43892"/>
        <dbReference type="Rhea" id="RHEA-COMP:14737"/>
        <dbReference type="Rhea" id="RHEA-COMP:14739"/>
        <dbReference type="ChEBI" id="CHEBI:29917"/>
        <dbReference type="ChEBI" id="CHEBI:35235"/>
        <dbReference type="ChEBI" id="CHEBI:57972"/>
        <dbReference type="ChEBI" id="CHEBI:64428"/>
        <dbReference type="EC" id="2.8.1.7"/>
    </reaction>
</comment>
<reference evidence="9" key="1">
    <citation type="submission" date="2016-10" db="EMBL/GenBank/DDBJ databases">
        <authorList>
            <person name="Varghese N."/>
            <person name="Submissions S."/>
        </authorList>
    </citation>
    <scope>NUCLEOTIDE SEQUENCE [LARGE SCALE GENOMIC DNA]</scope>
    <source>
        <strain evidence="9">CGMCC 1.8711</strain>
    </source>
</reference>
<dbReference type="Pfam" id="PF01592">
    <property type="entry name" value="NifU_N"/>
    <property type="match status" value="1"/>
</dbReference>
<dbReference type="Gene3D" id="3.90.1010.10">
    <property type="match status" value="1"/>
</dbReference>
<dbReference type="PANTHER" id="PTHR43586:SF8">
    <property type="entry name" value="CYSTEINE DESULFURASE 1, CHLOROPLASTIC"/>
    <property type="match status" value="1"/>
</dbReference>
<keyword evidence="3" id="KW-0808">Transferase</keyword>
<dbReference type="Pfam" id="PF00266">
    <property type="entry name" value="Aminotran_5"/>
    <property type="match status" value="1"/>
</dbReference>
<sequence>MNEDIAAVREDFPILQRHVGDEQLVYLDNAATTQTPTQVYDVFEEFYGTYNANVHRGIHTLSHEASVAYEEAHDRLAEFVGASGGREELVFTKNTTESINLVAYGVGLNELGPGDNVVTTEMEHHASLVTWQQVAKRTGAEVRFIRVDEDGHLDMDHAAELIDENTQLLSVVHISNVLGTVNPVAELAEVAHDRDALVFVDGAQAVPNRRVDVEEIDADFYAFSGHKMAGPTGIGCLYGKKHLLESMEPFLYGGEMIRHVTYEDSTWNRPPWKFEAGTPPIAEGIALAAAADYLDEVGMDTVEEREHELAQYALERLAERDDVETYGPSLGEDRSGLVAFNVDGLHGHDLSALLDERGIAVRAGDHCTQPLHDRLDIPGSVRASFYLYNTTEEIDLLLDAVDDARDELDDHLESNYHELVYEHYQNPQNAGGLSNPTFTKHSEETSCGDDGEFHVDVAEDGTIEEIAFESESCAVSSAVASILSERLAGMSLEDVAELDGYVDDLLEGTYPDIRRDCVVGPEEVICEAAREHVSGDGQTVLSAKS</sequence>
<dbReference type="SUPFAM" id="SSF82649">
    <property type="entry name" value="SufE/NifU"/>
    <property type="match status" value="1"/>
</dbReference>
<dbReference type="InterPro" id="IPR015422">
    <property type="entry name" value="PyrdxlP-dep_Trfase_small"/>
</dbReference>
<dbReference type="GO" id="GO:0051536">
    <property type="term" value="F:iron-sulfur cluster binding"/>
    <property type="evidence" value="ECO:0007669"/>
    <property type="project" value="InterPro"/>
</dbReference>
<dbReference type="Gene3D" id="3.40.640.10">
    <property type="entry name" value="Type I PLP-dependent aspartate aminotransferase-like (Major domain)"/>
    <property type="match status" value="1"/>
</dbReference>
<evidence type="ECO:0000256" key="5">
    <source>
        <dbReference type="ARBA" id="ARBA00050776"/>
    </source>
</evidence>
<dbReference type="EMBL" id="FOYS01000005">
    <property type="protein sequence ID" value="SFR65526.1"/>
    <property type="molecule type" value="Genomic_DNA"/>
</dbReference>
<dbReference type="InterPro" id="IPR002871">
    <property type="entry name" value="NIF_FeS_clus_asmbl_NifU_N"/>
</dbReference>
<organism evidence="8 9">
    <name type="scientific">Halogeometricum limi</name>
    <dbReference type="NCBI Taxonomy" id="555875"/>
    <lineage>
        <taxon>Archaea</taxon>
        <taxon>Methanobacteriati</taxon>
        <taxon>Methanobacteriota</taxon>
        <taxon>Stenosarchaea group</taxon>
        <taxon>Halobacteria</taxon>
        <taxon>Halobacteriales</taxon>
        <taxon>Haloferacaceae</taxon>
        <taxon>Halogeometricum</taxon>
    </lineage>
</organism>
<dbReference type="GO" id="GO:0005506">
    <property type="term" value="F:iron ion binding"/>
    <property type="evidence" value="ECO:0007669"/>
    <property type="project" value="InterPro"/>
</dbReference>
<evidence type="ECO:0000256" key="4">
    <source>
        <dbReference type="ARBA" id="ARBA00022898"/>
    </source>
</evidence>
<dbReference type="GO" id="GO:0030170">
    <property type="term" value="F:pyridoxal phosphate binding"/>
    <property type="evidence" value="ECO:0007669"/>
    <property type="project" value="InterPro"/>
</dbReference>
<dbReference type="OrthoDB" id="5817at2157"/>
<dbReference type="RefSeq" id="WP_089882751.1">
    <property type="nucleotide sequence ID" value="NZ_FOYS01000005.1"/>
</dbReference>
<keyword evidence="9" id="KW-1185">Reference proteome</keyword>
<dbReference type="EC" id="2.8.1.7" evidence="2"/>
<keyword evidence="4" id="KW-0663">Pyridoxal phosphate</keyword>
<accession>A0A1I6IFQ3</accession>
<proteinExistence type="predicted"/>
<dbReference type="Gene3D" id="3.90.1150.10">
    <property type="entry name" value="Aspartate Aminotransferase, domain 1"/>
    <property type="match status" value="1"/>
</dbReference>
<dbReference type="NCBIfam" id="TIGR01979">
    <property type="entry name" value="sufS"/>
    <property type="match status" value="1"/>
</dbReference>
<evidence type="ECO:0000256" key="1">
    <source>
        <dbReference type="ARBA" id="ARBA00001933"/>
    </source>
</evidence>
<name>A0A1I6IFQ3_9EURY</name>
<dbReference type="AlphaFoldDB" id="A0A1I6IFQ3"/>
<protein>
    <recommendedName>
        <fullName evidence="2">cysteine desulfurase</fullName>
        <ecNumber evidence="2">2.8.1.7</ecNumber>
    </recommendedName>
</protein>
<evidence type="ECO:0000313" key="8">
    <source>
        <dbReference type="EMBL" id="SFR65526.1"/>
    </source>
</evidence>
<dbReference type="STRING" id="555875.SAMN04488124_3201"/>
<dbReference type="GO" id="GO:0031071">
    <property type="term" value="F:cysteine desulfurase activity"/>
    <property type="evidence" value="ECO:0007669"/>
    <property type="project" value="UniProtKB-EC"/>
</dbReference>
<gene>
    <name evidence="8" type="ORF">SAMN04488124_3201</name>
</gene>
<dbReference type="Proteomes" id="UP000243250">
    <property type="component" value="Unassembled WGS sequence"/>
</dbReference>
<dbReference type="CDD" id="cd06664">
    <property type="entry name" value="IscU_like"/>
    <property type="match status" value="1"/>
</dbReference>
<dbReference type="GO" id="GO:0006534">
    <property type="term" value="P:cysteine metabolic process"/>
    <property type="evidence" value="ECO:0007669"/>
    <property type="project" value="InterPro"/>
</dbReference>
<evidence type="ECO:0000259" key="7">
    <source>
        <dbReference type="Pfam" id="PF01592"/>
    </source>
</evidence>
<feature type="domain" description="Aminotransferase class V" evidence="6">
    <location>
        <begin position="25"/>
        <end position="397"/>
    </location>
</feature>
<dbReference type="CDD" id="cd06453">
    <property type="entry name" value="SufS_like"/>
    <property type="match status" value="1"/>
</dbReference>
<dbReference type="PANTHER" id="PTHR43586">
    <property type="entry name" value="CYSTEINE DESULFURASE"/>
    <property type="match status" value="1"/>
</dbReference>
<dbReference type="InterPro" id="IPR015424">
    <property type="entry name" value="PyrdxlP-dep_Trfase"/>
</dbReference>
<dbReference type="InterPro" id="IPR010970">
    <property type="entry name" value="Cys_dSase_SufS"/>
</dbReference>
<feature type="domain" description="NIF system FeS cluster assembly NifU N-terminal" evidence="7">
    <location>
        <begin position="416"/>
        <end position="530"/>
    </location>
</feature>
<evidence type="ECO:0000256" key="2">
    <source>
        <dbReference type="ARBA" id="ARBA00012239"/>
    </source>
</evidence>
<evidence type="ECO:0000256" key="3">
    <source>
        <dbReference type="ARBA" id="ARBA00022679"/>
    </source>
</evidence>
<dbReference type="SUPFAM" id="SSF53383">
    <property type="entry name" value="PLP-dependent transferases"/>
    <property type="match status" value="1"/>
</dbReference>
<evidence type="ECO:0000259" key="6">
    <source>
        <dbReference type="Pfam" id="PF00266"/>
    </source>
</evidence>
<dbReference type="InterPro" id="IPR000192">
    <property type="entry name" value="Aminotrans_V_dom"/>
</dbReference>
<dbReference type="GO" id="GO:0016226">
    <property type="term" value="P:iron-sulfur cluster assembly"/>
    <property type="evidence" value="ECO:0007669"/>
    <property type="project" value="InterPro"/>
</dbReference>
<dbReference type="InterPro" id="IPR015421">
    <property type="entry name" value="PyrdxlP-dep_Trfase_major"/>
</dbReference>
<evidence type="ECO:0000313" key="9">
    <source>
        <dbReference type="Proteomes" id="UP000243250"/>
    </source>
</evidence>
<comment type="cofactor">
    <cofactor evidence="1">
        <name>pyridoxal 5'-phosphate</name>
        <dbReference type="ChEBI" id="CHEBI:597326"/>
    </cofactor>
</comment>